<evidence type="ECO:0000256" key="2">
    <source>
        <dbReference type="ARBA" id="ARBA00022741"/>
    </source>
</evidence>
<dbReference type="STRING" id="650891.SAMN05216203_2568"/>
<dbReference type="Pfam" id="PF12399">
    <property type="entry name" value="BCA_ABC_TP_C"/>
    <property type="match status" value="1"/>
</dbReference>
<dbReference type="Proteomes" id="UP000198644">
    <property type="component" value="Unassembled WGS sequence"/>
</dbReference>
<dbReference type="GO" id="GO:1903805">
    <property type="term" value="P:L-valine import across plasma membrane"/>
    <property type="evidence" value="ECO:0007669"/>
    <property type="project" value="TreeGrafter"/>
</dbReference>
<evidence type="ECO:0000313" key="6">
    <source>
        <dbReference type="Proteomes" id="UP000198644"/>
    </source>
</evidence>
<dbReference type="GO" id="GO:0016887">
    <property type="term" value="F:ATP hydrolysis activity"/>
    <property type="evidence" value="ECO:0007669"/>
    <property type="project" value="InterPro"/>
</dbReference>
<keyword evidence="3 5" id="KW-0067">ATP-binding</keyword>
<dbReference type="Pfam" id="PF00005">
    <property type="entry name" value="ABC_tran"/>
    <property type="match status" value="1"/>
</dbReference>
<name>A0A1I6J1R5_9GAMM</name>
<dbReference type="GO" id="GO:0042941">
    <property type="term" value="P:D-alanine transmembrane transport"/>
    <property type="evidence" value="ECO:0007669"/>
    <property type="project" value="TreeGrafter"/>
</dbReference>
<evidence type="ECO:0000256" key="1">
    <source>
        <dbReference type="ARBA" id="ARBA00022448"/>
    </source>
</evidence>
<dbReference type="PANTHER" id="PTHR45772">
    <property type="entry name" value="CONSERVED COMPONENT OF ABC TRANSPORTER FOR NATURAL AMINO ACIDS-RELATED"/>
    <property type="match status" value="1"/>
</dbReference>
<dbReference type="InterPro" id="IPR032823">
    <property type="entry name" value="BCA_ABC_TP_C"/>
</dbReference>
<protein>
    <submittedName>
        <fullName evidence="5">Amino acid/amide ABC transporter ATP-binding protein 1, HAAT family</fullName>
    </submittedName>
</protein>
<keyword evidence="1" id="KW-0813">Transport</keyword>
<dbReference type="GO" id="GO:0015192">
    <property type="term" value="F:L-phenylalanine transmembrane transporter activity"/>
    <property type="evidence" value="ECO:0007669"/>
    <property type="project" value="TreeGrafter"/>
</dbReference>
<proteinExistence type="predicted"/>
<dbReference type="InterPro" id="IPR003593">
    <property type="entry name" value="AAA+_ATPase"/>
</dbReference>
<dbReference type="InterPro" id="IPR051120">
    <property type="entry name" value="ABC_AA/LPS_Transport"/>
</dbReference>
<gene>
    <name evidence="5" type="ORF">SAMN05216203_2568</name>
</gene>
<dbReference type="EMBL" id="FOYW01000002">
    <property type="protein sequence ID" value="SFR72954.1"/>
    <property type="molecule type" value="Genomic_DNA"/>
</dbReference>
<dbReference type="GO" id="GO:0005524">
    <property type="term" value="F:ATP binding"/>
    <property type="evidence" value="ECO:0007669"/>
    <property type="project" value="UniProtKB-KW"/>
</dbReference>
<dbReference type="SUPFAM" id="SSF52540">
    <property type="entry name" value="P-loop containing nucleoside triphosphate hydrolases"/>
    <property type="match status" value="1"/>
</dbReference>
<dbReference type="GO" id="GO:0005304">
    <property type="term" value="F:L-valine transmembrane transporter activity"/>
    <property type="evidence" value="ECO:0007669"/>
    <property type="project" value="TreeGrafter"/>
</dbReference>
<keyword evidence="6" id="KW-1185">Reference proteome</keyword>
<accession>A0A1I6J1R5</accession>
<dbReference type="GO" id="GO:0015808">
    <property type="term" value="P:L-alanine transport"/>
    <property type="evidence" value="ECO:0007669"/>
    <property type="project" value="TreeGrafter"/>
</dbReference>
<dbReference type="PROSITE" id="PS50893">
    <property type="entry name" value="ABC_TRANSPORTER_2"/>
    <property type="match status" value="1"/>
</dbReference>
<organism evidence="5 6">
    <name type="scientific">Marinobacter daqiaonensis</name>
    <dbReference type="NCBI Taxonomy" id="650891"/>
    <lineage>
        <taxon>Bacteria</taxon>
        <taxon>Pseudomonadati</taxon>
        <taxon>Pseudomonadota</taxon>
        <taxon>Gammaproteobacteria</taxon>
        <taxon>Pseudomonadales</taxon>
        <taxon>Marinobacteraceae</taxon>
        <taxon>Marinobacter</taxon>
    </lineage>
</organism>
<dbReference type="InterPro" id="IPR027417">
    <property type="entry name" value="P-loop_NTPase"/>
</dbReference>
<evidence type="ECO:0000256" key="3">
    <source>
        <dbReference type="ARBA" id="ARBA00022840"/>
    </source>
</evidence>
<evidence type="ECO:0000313" key="5">
    <source>
        <dbReference type="EMBL" id="SFR72954.1"/>
    </source>
</evidence>
<dbReference type="GO" id="GO:0015188">
    <property type="term" value="F:L-isoleucine transmembrane transporter activity"/>
    <property type="evidence" value="ECO:0007669"/>
    <property type="project" value="TreeGrafter"/>
</dbReference>
<keyword evidence="2" id="KW-0547">Nucleotide-binding</keyword>
<reference evidence="5 6" key="1">
    <citation type="submission" date="2016-10" db="EMBL/GenBank/DDBJ databases">
        <authorList>
            <person name="de Groot N.N."/>
        </authorList>
    </citation>
    <scope>NUCLEOTIDE SEQUENCE [LARGE SCALE GENOMIC DNA]</scope>
    <source>
        <strain evidence="5 6">CGMCC 1.9167</strain>
    </source>
</reference>
<dbReference type="GO" id="GO:0005886">
    <property type="term" value="C:plasma membrane"/>
    <property type="evidence" value="ECO:0007669"/>
    <property type="project" value="TreeGrafter"/>
</dbReference>
<dbReference type="CDD" id="cd03219">
    <property type="entry name" value="ABC_Mj1267_LivG_branched"/>
    <property type="match status" value="1"/>
</dbReference>
<dbReference type="Gene3D" id="3.40.50.300">
    <property type="entry name" value="P-loop containing nucleotide triphosphate hydrolases"/>
    <property type="match status" value="1"/>
</dbReference>
<dbReference type="PANTHER" id="PTHR45772:SF7">
    <property type="entry name" value="AMINO ACID ABC TRANSPORTER ATP-BINDING PROTEIN"/>
    <property type="match status" value="1"/>
</dbReference>
<feature type="domain" description="ABC transporter" evidence="4">
    <location>
        <begin position="2"/>
        <end position="249"/>
    </location>
</feature>
<dbReference type="GO" id="GO:1903806">
    <property type="term" value="P:L-isoleucine import across plasma membrane"/>
    <property type="evidence" value="ECO:0007669"/>
    <property type="project" value="TreeGrafter"/>
</dbReference>
<dbReference type="AlphaFoldDB" id="A0A1I6J1R5"/>
<dbReference type="SMART" id="SM00382">
    <property type="entry name" value="AAA"/>
    <property type="match status" value="1"/>
</dbReference>
<sequence length="249" mass="27319">MIDVKGLDKVFGGVHAIEGLEFSVDQGQVYSVIGPNGAGKTTLFNLITGFYTPTRGEITLNGESVVGMDPNRLAERGMCRTFQQMQICMNMTALENVMLGRHLKIRSGLLSSMFRLPALYREERACRERSKELMEFVGCGNYINTDASAMSYGALKRLEIARALAADPKILLLDEPAAGLNATETAELEELIRKVADEGVTVMLVEHDMKLVMGISDRLLVINYGRKLAEGTPEEIRNNPDVIAAYLGG</sequence>
<dbReference type="InterPro" id="IPR003439">
    <property type="entry name" value="ABC_transporter-like_ATP-bd"/>
</dbReference>
<dbReference type="FunFam" id="3.40.50.300:FF:000421">
    <property type="entry name" value="Branched-chain amino acid ABC transporter ATP-binding protein"/>
    <property type="match status" value="1"/>
</dbReference>
<evidence type="ECO:0000259" key="4">
    <source>
        <dbReference type="PROSITE" id="PS50893"/>
    </source>
</evidence>